<keyword evidence="1" id="KW-0732">Signal</keyword>
<dbReference type="InterPro" id="IPR046219">
    <property type="entry name" value="DUF6252"/>
</dbReference>
<reference evidence="3" key="1">
    <citation type="submission" date="2016-10" db="EMBL/GenBank/DDBJ databases">
        <authorList>
            <person name="Varghese N."/>
            <person name="Submissions S."/>
        </authorList>
    </citation>
    <scope>NUCLEOTIDE SEQUENCE [LARGE SCALE GENOMIC DNA]</scope>
    <source>
        <strain evidence="3">CGMCC 1.8975</strain>
    </source>
</reference>
<feature type="chain" id="PRO_5011679192" evidence="1">
    <location>
        <begin position="25"/>
        <end position="166"/>
    </location>
</feature>
<name>A0A1H3ILZ2_9BACT</name>
<dbReference type="AlphaFoldDB" id="A0A1H3ILZ2"/>
<keyword evidence="3" id="KW-1185">Reference proteome</keyword>
<accession>A0A1H3ILZ2</accession>
<sequence>MQPLLRFLRPVFALLALSFLGACSSENEDPTPPPLAPGMSWTVDGGLMTTTTLQAQRSGNNLSIAGTVNPNGPTSSFLMLSMPAAVGTYTFSLTTDASGTYSTRTNSGTEVYYAGATGLGTVTGTGSIVVTALTATSTSGTFAFTAINPATGTAKSITSGKFTVGL</sequence>
<dbReference type="Pfam" id="PF19765">
    <property type="entry name" value="DUF6252"/>
    <property type="match status" value="1"/>
</dbReference>
<dbReference type="Proteomes" id="UP000199249">
    <property type="component" value="Unassembled WGS sequence"/>
</dbReference>
<evidence type="ECO:0000313" key="2">
    <source>
        <dbReference type="EMBL" id="SDY28720.1"/>
    </source>
</evidence>
<evidence type="ECO:0000256" key="1">
    <source>
        <dbReference type="SAM" id="SignalP"/>
    </source>
</evidence>
<dbReference type="PROSITE" id="PS51257">
    <property type="entry name" value="PROKAR_LIPOPROTEIN"/>
    <property type="match status" value="1"/>
</dbReference>
<feature type="signal peptide" evidence="1">
    <location>
        <begin position="1"/>
        <end position="24"/>
    </location>
</feature>
<protein>
    <submittedName>
        <fullName evidence="2">Uncharacterized protein</fullName>
    </submittedName>
</protein>
<proteinExistence type="predicted"/>
<evidence type="ECO:0000313" key="3">
    <source>
        <dbReference type="Proteomes" id="UP000199249"/>
    </source>
</evidence>
<dbReference type="EMBL" id="FNOV01000007">
    <property type="protein sequence ID" value="SDY28720.1"/>
    <property type="molecule type" value="Genomic_DNA"/>
</dbReference>
<gene>
    <name evidence="2" type="ORF">SAMN04488069_10773</name>
</gene>
<organism evidence="2 3">
    <name type="scientific">Hymenobacter psychrophilus</name>
    <dbReference type="NCBI Taxonomy" id="651662"/>
    <lineage>
        <taxon>Bacteria</taxon>
        <taxon>Pseudomonadati</taxon>
        <taxon>Bacteroidota</taxon>
        <taxon>Cytophagia</taxon>
        <taxon>Cytophagales</taxon>
        <taxon>Hymenobacteraceae</taxon>
        <taxon>Hymenobacter</taxon>
    </lineage>
</organism>
<dbReference type="STRING" id="651662.SAMN04488069_10773"/>